<name>A0A514LFZ7_9BACI</name>
<dbReference type="RefSeq" id="WP_142088179.1">
    <property type="nucleotide sequence ID" value="NZ_CP035485.1"/>
</dbReference>
<organism evidence="1 2">
    <name type="scientific">Salicibibacter halophilus</name>
    <dbReference type="NCBI Taxonomy" id="2502791"/>
    <lineage>
        <taxon>Bacteria</taxon>
        <taxon>Bacillati</taxon>
        <taxon>Bacillota</taxon>
        <taxon>Bacilli</taxon>
        <taxon>Bacillales</taxon>
        <taxon>Bacillaceae</taxon>
        <taxon>Salicibibacter</taxon>
    </lineage>
</organism>
<evidence type="ECO:0000313" key="1">
    <source>
        <dbReference type="EMBL" id="QDI90777.1"/>
    </source>
</evidence>
<dbReference type="KEGG" id="sale:EPH95_05940"/>
<sequence>MQWLLKEYHKDWLNFLQRCDDTEVVEATETNNDKGQNPKWIKFQDNVIRVPEVKLHEKITLEHCSGSSALLKNLRKLGIAQIKDLPYELNDILDRMPGVGESKMLTFLEQLKKGEKPVNSGTQSKDRSSVKTIRFKNQFIGLSEEATKMTITHEDFAGLNSVIHQLHKKEIHQIKDLPDDLTYIYKQMDDVGPGRISKFFSQLRTIENLDESDEEVVINQGEGTRLNGEIIYFTEQSRDYFLKEIEFTSSIESLLIMLDTKGYKKLKELPVDFRQLLNFQGVGHKKVTQFFRQLQTKIKKLDH</sequence>
<dbReference type="EMBL" id="CP035485">
    <property type="protein sequence ID" value="QDI90777.1"/>
    <property type="molecule type" value="Genomic_DNA"/>
</dbReference>
<protein>
    <submittedName>
        <fullName evidence="1">Uncharacterized protein</fullName>
    </submittedName>
</protein>
<dbReference type="AlphaFoldDB" id="A0A514LFZ7"/>
<proteinExistence type="predicted"/>
<keyword evidence="2" id="KW-1185">Reference proteome</keyword>
<reference evidence="2" key="1">
    <citation type="submission" date="2019-01" db="EMBL/GenBank/DDBJ databases">
        <title>Genomic analysis of Salicibibacter sp. NKC3-5.</title>
        <authorList>
            <person name="Oh Y.J."/>
        </authorList>
    </citation>
    <scope>NUCLEOTIDE SEQUENCE [LARGE SCALE GENOMIC DNA]</scope>
    <source>
        <strain evidence="2">NKC3-5</strain>
    </source>
</reference>
<evidence type="ECO:0000313" key="2">
    <source>
        <dbReference type="Proteomes" id="UP000319756"/>
    </source>
</evidence>
<gene>
    <name evidence="1" type="ORF">EPH95_05940</name>
</gene>
<accession>A0A514LFZ7</accession>
<dbReference type="Proteomes" id="UP000319756">
    <property type="component" value="Chromosome"/>
</dbReference>